<evidence type="ECO:0000313" key="5">
    <source>
        <dbReference type="EMBL" id="KDQ55809.1"/>
    </source>
</evidence>
<accession>A0A067PLU7</accession>
<organism evidence="5 6">
    <name type="scientific">Jaapia argillacea MUCL 33604</name>
    <dbReference type="NCBI Taxonomy" id="933084"/>
    <lineage>
        <taxon>Eukaryota</taxon>
        <taxon>Fungi</taxon>
        <taxon>Dikarya</taxon>
        <taxon>Basidiomycota</taxon>
        <taxon>Agaricomycotina</taxon>
        <taxon>Agaricomycetes</taxon>
        <taxon>Agaricomycetidae</taxon>
        <taxon>Jaapiales</taxon>
        <taxon>Jaapiaceae</taxon>
        <taxon>Jaapia</taxon>
    </lineage>
</organism>
<dbReference type="PANTHER" id="PTHR43827:SF3">
    <property type="entry name" value="NADP-DEPENDENT OXIDOREDUCTASE DOMAIN-CONTAINING PROTEIN"/>
    <property type="match status" value="1"/>
</dbReference>
<name>A0A067PLU7_9AGAM</name>
<keyword evidence="2" id="KW-0521">NADP</keyword>
<evidence type="ECO:0000259" key="4">
    <source>
        <dbReference type="Pfam" id="PF00248"/>
    </source>
</evidence>
<dbReference type="Gene3D" id="3.20.20.100">
    <property type="entry name" value="NADP-dependent oxidoreductase domain"/>
    <property type="match status" value="1"/>
</dbReference>
<comment type="similarity">
    <text evidence="1">Belongs to the aldo/keto reductase family.</text>
</comment>
<dbReference type="InterPro" id="IPR020471">
    <property type="entry name" value="AKR"/>
</dbReference>
<dbReference type="SUPFAM" id="SSF51430">
    <property type="entry name" value="NAD(P)-linked oxidoreductase"/>
    <property type="match status" value="1"/>
</dbReference>
<evidence type="ECO:0000256" key="1">
    <source>
        <dbReference type="ARBA" id="ARBA00007905"/>
    </source>
</evidence>
<dbReference type="EMBL" id="KL197724">
    <property type="protein sequence ID" value="KDQ55809.1"/>
    <property type="molecule type" value="Genomic_DNA"/>
</dbReference>
<dbReference type="Proteomes" id="UP000027265">
    <property type="component" value="Unassembled WGS sequence"/>
</dbReference>
<gene>
    <name evidence="5" type="ORF">JAAARDRAFT_71155</name>
</gene>
<reference evidence="6" key="1">
    <citation type="journal article" date="2014" name="Proc. Natl. Acad. Sci. U.S.A.">
        <title>Extensive sampling of basidiomycete genomes demonstrates inadequacy of the white-rot/brown-rot paradigm for wood decay fungi.</title>
        <authorList>
            <person name="Riley R."/>
            <person name="Salamov A.A."/>
            <person name="Brown D.W."/>
            <person name="Nagy L.G."/>
            <person name="Floudas D."/>
            <person name="Held B.W."/>
            <person name="Levasseur A."/>
            <person name="Lombard V."/>
            <person name="Morin E."/>
            <person name="Otillar R."/>
            <person name="Lindquist E.A."/>
            <person name="Sun H."/>
            <person name="LaButti K.M."/>
            <person name="Schmutz J."/>
            <person name="Jabbour D."/>
            <person name="Luo H."/>
            <person name="Baker S.E."/>
            <person name="Pisabarro A.G."/>
            <person name="Walton J.D."/>
            <person name="Blanchette R.A."/>
            <person name="Henrissat B."/>
            <person name="Martin F."/>
            <person name="Cullen D."/>
            <person name="Hibbett D.S."/>
            <person name="Grigoriev I.V."/>
        </authorList>
    </citation>
    <scope>NUCLEOTIDE SEQUENCE [LARGE SCALE GENOMIC DNA]</scope>
    <source>
        <strain evidence="6">MUCL 33604</strain>
    </source>
</reference>
<evidence type="ECO:0000256" key="3">
    <source>
        <dbReference type="ARBA" id="ARBA00023002"/>
    </source>
</evidence>
<dbReference type="InterPro" id="IPR036812">
    <property type="entry name" value="NAD(P)_OxRdtase_dom_sf"/>
</dbReference>
<protein>
    <recommendedName>
        <fullName evidence="4">NADP-dependent oxidoreductase domain-containing protein</fullName>
    </recommendedName>
</protein>
<dbReference type="InParanoid" id="A0A067PLU7"/>
<proteinExistence type="inferred from homology"/>
<dbReference type="OrthoDB" id="5357513at2759"/>
<dbReference type="GO" id="GO:0016616">
    <property type="term" value="F:oxidoreductase activity, acting on the CH-OH group of donors, NAD or NADP as acceptor"/>
    <property type="evidence" value="ECO:0007669"/>
    <property type="project" value="UniProtKB-ARBA"/>
</dbReference>
<dbReference type="AlphaFoldDB" id="A0A067PLU7"/>
<dbReference type="CDD" id="cd19071">
    <property type="entry name" value="AKR_AKR1-5-like"/>
    <property type="match status" value="1"/>
</dbReference>
<evidence type="ECO:0000313" key="6">
    <source>
        <dbReference type="Proteomes" id="UP000027265"/>
    </source>
</evidence>
<keyword evidence="6" id="KW-1185">Reference proteome</keyword>
<dbReference type="InterPro" id="IPR023210">
    <property type="entry name" value="NADP_OxRdtase_dom"/>
</dbReference>
<dbReference type="PANTHER" id="PTHR43827">
    <property type="entry name" value="2,5-DIKETO-D-GLUCONIC ACID REDUCTASE"/>
    <property type="match status" value="1"/>
</dbReference>
<dbReference type="HOGENOM" id="CLU_023205_10_1_1"/>
<keyword evidence="3" id="KW-0560">Oxidoreductase</keyword>
<dbReference type="STRING" id="933084.A0A067PLU7"/>
<dbReference type="PRINTS" id="PR00069">
    <property type="entry name" value="ALDKETRDTASE"/>
</dbReference>
<sequence length="302" mass="33890">MNAKIIYGTAWKKERTSGLVISAVLNGFKAIDTACQPKHYREDLVGEALQVLYDKHGFKREDILLQTKFTPLSGQLPTPTLPYDPSTPLPTQILSSFSTSLSNLKTTYLDSYLLHSPMRSLALTLQAWNVLVGLREEGKVRKIGISNCYDVRILEALEEGEEEEGVRGKRKVDVVQNRWYEGNEWDVDVWKYCVERGIQYQSFWTLSGSPSLLSHPSTLHISRTKQITPSQVIYKLAQMHGITPLSGTTKEEHMKDGVGVERIDLFGDVVEGEDVEAVARELVTSMDEDGKMRPIGNMGGRS</sequence>
<evidence type="ECO:0000256" key="2">
    <source>
        <dbReference type="ARBA" id="ARBA00022857"/>
    </source>
</evidence>
<dbReference type="Pfam" id="PF00248">
    <property type="entry name" value="Aldo_ket_red"/>
    <property type="match status" value="1"/>
</dbReference>
<feature type="domain" description="NADP-dependent oxidoreductase" evidence="4">
    <location>
        <begin position="15"/>
        <end position="205"/>
    </location>
</feature>